<evidence type="ECO:0000256" key="2">
    <source>
        <dbReference type="ARBA" id="ARBA00022603"/>
    </source>
</evidence>
<dbReference type="PANTHER" id="PTHR35863">
    <property type="entry name" value="COBALT-PRECORRIN-5B C(1)-METHYLTRANSFERASE"/>
    <property type="match status" value="1"/>
</dbReference>
<keyword evidence="2 5" id="KW-0489">Methyltransferase</keyword>
<evidence type="ECO:0000313" key="7">
    <source>
        <dbReference type="Proteomes" id="UP000027466"/>
    </source>
</evidence>
<sequence length="365" mass="38077">MRDETPEPTAPLRSGYTTGSCATVTSLAAARLLLCGEASERAEITLPKGQNVTLPLVFCRLAAGDSNLAEAGTVKDAGDDPDVTHGAVVFARVRLSSKAGVRFFAGPGVGTVTRAGLALAVGEPAINPVPRRMMTEHLDALAREFGFTGGFDVTIGVENGEALAQKTMNPRLGIVGGLSILGTTGIVRPFSCSAYIASIHQGIDVARANGYRHIAACTGNQSEDAMRERYQLPDIALVEMGDFVGAVLKHLRRAPVERLSICGGFGKMSKLASGHMDLHSRNSSIDLPQLAVWAADAGARDALQASIRAANTSQEALVLARAEGVALGDIVCARARDVAIGVLPEGIEVETFAIDRQGRIVGAAP</sequence>
<name>A0A069PRS7_9BURK</name>
<dbReference type="EMBL" id="JFHC01000007">
    <property type="protein sequence ID" value="KDR43448.1"/>
    <property type="molecule type" value="Genomic_DNA"/>
</dbReference>
<dbReference type="Gene3D" id="3.30.2110.10">
    <property type="entry name" value="CbiD-like"/>
    <property type="match status" value="1"/>
</dbReference>
<evidence type="ECO:0000256" key="3">
    <source>
        <dbReference type="ARBA" id="ARBA00022679"/>
    </source>
</evidence>
<keyword evidence="1 5" id="KW-0169">Cobalamin biosynthesis</keyword>
<dbReference type="EC" id="2.1.1.195" evidence="5"/>
<dbReference type="PANTHER" id="PTHR35863:SF1">
    <property type="entry name" value="COBALT-PRECORRIN-5B C(1)-METHYLTRANSFERASE"/>
    <property type="match status" value="1"/>
</dbReference>
<evidence type="ECO:0000256" key="4">
    <source>
        <dbReference type="ARBA" id="ARBA00022691"/>
    </source>
</evidence>
<evidence type="ECO:0000256" key="5">
    <source>
        <dbReference type="HAMAP-Rule" id="MF_00787"/>
    </source>
</evidence>
<evidence type="ECO:0000313" key="6">
    <source>
        <dbReference type="EMBL" id="KDR43448.1"/>
    </source>
</evidence>
<dbReference type="Pfam" id="PF01888">
    <property type="entry name" value="CbiD"/>
    <property type="match status" value="1"/>
</dbReference>
<dbReference type="NCBIfam" id="TIGR00312">
    <property type="entry name" value="cbiD"/>
    <property type="match status" value="1"/>
</dbReference>
<proteinExistence type="inferred from homology"/>
<organism evidence="6 7">
    <name type="scientific">Caballeronia glathei</name>
    <dbReference type="NCBI Taxonomy" id="60547"/>
    <lineage>
        <taxon>Bacteria</taxon>
        <taxon>Pseudomonadati</taxon>
        <taxon>Pseudomonadota</taxon>
        <taxon>Betaproteobacteria</taxon>
        <taxon>Burkholderiales</taxon>
        <taxon>Burkholderiaceae</taxon>
        <taxon>Caballeronia</taxon>
    </lineage>
</organism>
<dbReference type="GO" id="GO:0032259">
    <property type="term" value="P:methylation"/>
    <property type="evidence" value="ECO:0007669"/>
    <property type="project" value="UniProtKB-KW"/>
</dbReference>
<dbReference type="GO" id="GO:0043780">
    <property type="term" value="F:cobalt-precorrin-5B C1-methyltransferase activity"/>
    <property type="evidence" value="ECO:0007669"/>
    <property type="project" value="RHEA"/>
</dbReference>
<dbReference type="Proteomes" id="UP000027466">
    <property type="component" value="Unassembled WGS sequence"/>
</dbReference>
<keyword evidence="3 5" id="KW-0808">Transferase</keyword>
<protein>
    <recommendedName>
        <fullName evidence="5">Cobalt-precorrin-5B C(1)-methyltransferase</fullName>
        <ecNumber evidence="5">2.1.1.195</ecNumber>
    </recommendedName>
    <alternativeName>
        <fullName evidence="5">Cobalt-precorrin-6A synthase</fullName>
    </alternativeName>
</protein>
<dbReference type="NCBIfam" id="NF000849">
    <property type="entry name" value="PRK00075.1-1"/>
    <property type="match status" value="1"/>
</dbReference>
<comment type="function">
    <text evidence="5">Catalyzes the methylation of C-1 in cobalt-precorrin-5B to form cobalt-precorrin-6A.</text>
</comment>
<keyword evidence="7" id="KW-1185">Reference proteome</keyword>
<reference evidence="6 7" key="1">
    <citation type="submission" date="2014-03" db="EMBL/GenBank/DDBJ databases">
        <title>Draft Genome Sequences of Four Burkholderia Strains.</title>
        <authorList>
            <person name="Liu X.Y."/>
            <person name="Li C.X."/>
            <person name="Xu J.H."/>
        </authorList>
    </citation>
    <scope>NUCLEOTIDE SEQUENCE [LARGE SCALE GENOMIC DNA]</scope>
    <source>
        <strain evidence="6 7">DSM 50014</strain>
    </source>
</reference>
<keyword evidence="4 5" id="KW-0949">S-adenosyl-L-methionine</keyword>
<dbReference type="RefSeq" id="WP_035932527.1">
    <property type="nucleotide sequence ID" value="NZ_CADFFX010000004.1"/>
</dbReference>
<accession>A0A069PRS7</accession>
<dbReference type="UniPathway" id="UPA00148">
    <property type="reaction ID" value="UER00227"/>
</dbReference>
<comment type="pathway">
    <text evidence="5">Cofactor biosynthesis; adenosylcobalamin biosynthesis; cob(II)yrinate a,c-diamide from sirohydrochlorin (anaerobic route): step 6/10.</text>
</comment>
<dbReference type="GO" id="GO:0019251">
    <property type="term" value="P:anaerobic cobalamin biosynthetic process"/>
    <property type="evidence" value="ECO:0007669"/>
    <property type="project" value="UniProtKB-UniRule"/>
</dbReference>
<dbReference type="InterPro" id="IPR036074">
    <property type="entry name" value="CbiD_sf"/>
</dbReference>
<gene>
    <name evidence="5" type="primary">cbiD</name>
    <name evidence="6" type="ORF">BG61_35495</name>
</gene>
<dbReference type="InterPro" id="IPR002748">
    <property type="entry name" value="CbiD"/>
</dbReference>
<comment type="caution">
    <text evidence="6">The sequence shown here is derived from an EMBL/GenBank/DDBJ whole genome shotgun (WGS) entry which is preliminary data.</text>
</comment>
<comment type="similarity">
    <text evidence="5">Belongs to the CbiD family.</text>
</comment>
<evidence type="ECO:0000256" key="1">
    <source>
        <dbReference type="ARBA" id="ARBA00022573"/>
    </source>
</evidence>
<dbReference type="SUPFAM" id="SSF111342">
    <property type="entry name" value="CbiD-like"/>
    <property type="match status" value="1"/>
</dbReference>
<dbReference type="AlphaFoldDB" id="A0A069PRS7"/>
<comment type="catalytic activity">
    <reaction evidence="5">
        <text>Co-precorrin-5B + S-adenosyl-L-methionine = Co-precorrin-6A + S-adenosyl-L-homocysteine</text>
        <dbReference type="Rhea" id="RHEA:26285"/>
        <dbReference type="ChEBI" id="CHEBI:57856"/>
        <dbReference type="ChEBI" id="CHEBI:59789"/>
        <dbReference type="ChEBI" id="CHEBI:60063"/>
        <dbReference type="ChEBI" id="CHEBI:60064"/>
        <dbReference type="EC" id="2.1.1.195"/>
    </reaction>
</comment>
<dbReference type="STRING" id="60547.GCA_000751215_03094"/>
<dbReference type="PIRSF" id="PIRSF026782">
    <property type="entry name" value="CbiD"/>
    <property type="match status" value="1"/>
</dbReference>
<dbReference type="HAMAP" id="MF_00787">
    <property type="entry name" value="CbiD"/>
    <property type="match status" value="1"/>
</dbReference>